<proteinExistence type="predicted"/>
<dbReference type="Pfam" id="PF00487">
    <property type="entry name" value="FA_desaturase"/>
    <property type="match status" value="1"/>
</dbReference>
<evidence type="ECO:0000256" key="1">
    <source>
        <dbReference type="SAM" id="Phobius"/>
    </source>
</evidence>
<protein>
    <submittedName>
        <fullName evidence="3">Fatty acid desaturase</fullName>
    </submittedName>
</protein>
<comment type="caution">
    <text evidence="3">The sequence shown here is derived from an EMBL/GenBank/DDBJ whole genome shotgun (WGS) entry which is preliminary data.</text>
</comment>
<keyword evidence="1" id="KW-0472">Membrane</keyword>
<keyword evidence="1" id="KW-1133">Transmembrane helix</keyword>
<reference evidence="3 4" key="1">
    <citation type="submission" date="2019-05" db="EMBL/GenBank/DDBJ databases">
        <authorList>
            <person name="Pankratov T."/>
            <person name="Grouzdev D."/>
        </authorList>
    </citation>
    <scope>NUCLEOTIDE SEQUENCE [LARGE SCALE GENOMIC DNA]</scope>
    <source>
        <strain evidence="3 4">KEBCLARHB70R</strain>
    </source>
</reference>
<evidence type="ECO:0000313" key="4">
    <source>
        <dbReference type="Proteomes" id="UP000305654"/>
    </source>
</evidence>
<feature type="domain" description="Fatty acid desaturase" evidence="2">
    <location>
        <begin position="49"/>
        <end position="281"/>
    </location>
</feature>
<accession>A0A5R9JC78</accession>
<evidence type="ECO:0000259" key="2">
    <source>
        <dbReference type="Pfam" id="PF00487"/>
    </source>
</evidence>
<keyword evidence="1" id="KW-0812">Transmembrane</keyword>
<dbReference type="OrthoDB" id="784276at2"/>
<gene>
    <name evidence="3" type="ORF">FE263_05925</name>
</gene>
<keyword evidence="4" id="KW-1185">Reference proteome</keyword>
<name>A0A5R9JC78_9PROT</name>
<sequence length="325" mass="36539">MSLSIVSRAIVPGGSRVKAVPSRVEWPTVALAAVIYGGWLALTAMQGALPWWLLLPAGAWLTAWHMSLQHEVLHGHPTRWTWLNDLIGFVPLSLWLPYARYRDDHLGHHRDANLTDPIDDPESYYVTSGDYLRRGRPGRALLAVCNTLAGRVLVGPARGIVGFLAAEGVALRDRPGLTLRIWLPHLAAVACILLWLHLACHMSPLRYIACFVYPGYALALVRSFAEHRAAEEHRHRTAIVENTPVMGLLFLHNNLHVVHHLRPALAWYRIPAFYRSRRERLVRLNGGLLYNGYLDVARRFLLRKHHEAPHPATGPTGGARPRQAR</sequence>
<dbReference type="EMBL" id="VCDI01000002">
    <property type="protein sequence ID" value="TLU72986.1"/>
    <property type="molecule type" value="Genomic_DNA"/>
</dbReference>
<dbReference type="GO" id="GO:0006629">
    <property type="term" value="P:lipid metabolic process"/>
    <property type="evidence" value="ECO:0007669"/>
    <property type="project" value="InterPro"/>
</dbReference>
<dbReference type="Proteomes" id="UP000305654">
    <property type="component" value="Unassembled WGS sequence"/>
</dbReference>
<feature type="transmembrane region" description="Helical" evidence="1">
    <location>
        <begin position="80"/>
        <end position="98"/>
    </location>
</feature>
<dbReference type="InterPro" id="IPR005804">
    <property type="entry name" value="FA_desaturase_dom"/>
</dbReference>
<dbReference type="AlphaFoldDB" id="A0A5R9JC78"/>
<evidence type="ECO:0000313" key="3">
    <source>
        <dbReference type="EMBL" id="TLU72986.1"/>
    </source>
</evidence>
<feature type="transmembrane region" description="Helical" evidence="1">
    <location>
        <begin position="181"/>
        <end position="199"/>
    </location>
</feature>
<organism evidence="3 4">
    <name type="scientific">Lichenicoccus roseus</name>
    <dbReference type="NCBI Taxonomy" id="2683649"/>
    <lineage>
        <taxon>Bacteria</taxon>
        <taxon>Pseudomonadati</taxon>
        <taxon>Pseudomonadota</taxon>
        <taxon>Alphaproteobacteria</taxon>
        <taxon>Acetobacterales</taxon>
        <taxon>Acetobacteraceae</taxon>
        <taxon>Lichenicoccus</taxon>
    </lineage>
</organism>
<dbReference type="RefSeq" id="WP_138325060.1">
    <property type="nucleotide sequence ID" value="NZ_VCDI01000002.1"/>
</dbReference>